<keyword evidence="6" id="KW-0175">Coiled coil</keyword>
<keyword evidence="4" id="KW-0804">Transcription</keyword>
<evidence type="ECO:0000256" key="2">
    <source>
        <dbReference type="ARBA" id="ARBA00023015"/>
    </source>
</evidence>
<dbReference type="InterPro" id="IPR011598">
    <property type="entry name" value="bHLH_dom"/>
</dbReference>
<dbReference type="PANTHER" id="PTHR15741">
    <property type="entry name" value="BASIC HELIX-LOOP-HELIX ZIP TRANSCRIPTION FACTOR"/>
    <property type="match status" value="1"/>
</dbReference>
<evidence type="ECO:0000256" key="1">
    <source>
        <dbReference type="ARBA" id="ARBA00004123"/>
    </source>
</evidence>
<evidence type="ECO:0000256" key="4">
    <source>
        <dbReference type="ARBA" id="ARBA00023163"/>
    </source>
</evidence>
<evidence type="ECO:0000256" key="7">
    <source>
        <dbReference type="SAM" id="MobiDB-lite"/>
    </source>
</evidence>
<keyword evidence="5" id="KW-0539">Nucleus</keyword>
<reference evidence="10 11" key="1">
    <citation type="submission" date="2024-04" db="EMBL/GenBank/DDBJ databases">
        <title>genome sequences of Mucor flavus KT1a and Helicostylum pulchrum KT1b strains isolation_sourced from the surface of a dry-aged beef.</title>
        <authorList>
            <person name="Toyotome T."/>
            <person name="Hosono M."/>
            <person name="Torimaru M."/>
            <person name="Fukuda K."/>
            <person name="Mikami N."/>
        </authorList>
    </citation>
    <scope>NUCLEOTIDE SEQUENCE [LARGE SCALE GENOMIC DNA]</scope>
    <source>
        <strain evidence="10 11">KT1b</strain>
    </source>
</reference>
<evidence type="ECO:0000313" key="11">
    <source>
        <dbReference type="Proteomes" id="UP001476247"/>
    </source>
</evidence>
<feature type="compositionally biased region" description="Polar residues" evidence="7">
    <location>
        <begin position="689"/>
        <end position="709"/>
    </location>
</feature>
<sequence>MSEIALTSTPNYDYTNGSMMINPGLVQKTTNTQNESTSNFTEQQQQYSTYPAYAFQPMPMEYPPVPNYQMSRLPFFKQPNSPESITSSPTPSPPPPSSKNRFNNPTTARVKEMITRANSVPMEFYHTEFLEYSKETYEKKMESKRNKRKRTSGDEDQVEKKQKVVIEEREDTDDEFDDEKLVDDSAEIRRQIHIQSEQKRRAQIKDGFDELRKHLPGCNNKKMSKAALLTRTVQQLQHLKGMQNELLSEVERLLQENEALKKFQHGVLQRQAMEKIVQQEQMYEGEEEDDDECAFISGQHCDQGGICKYCAMCLQSSCILSKSIGTTVATCNTTQFGTTNLYDWYDYCLSSDNDNSGSYCATSTECYQYKKSAGPTVSYAWHNLTCNPSTCMLIASNGAPPPIPLPPQPNLPYDNSNTINRIKHNPTHGHDIANATDRHRYYHDKHPFHNPAAIALTIVCSLVLIVLIGWLFRLFKKKGWWPFQGSLLNPQQKRKLLRLRSDKKSRQVAAAASHSASVISTVPSSSPPSFSSVPPDMAIIRHPRLMLPPPQTSIHSTRSSTSVEPLPSYLSPYPSPPKYEQAIVTQIRDLRDDHTSAGGSSIDQYHHHGITAPSMWVPVYFTQQQSSFRRGANTGQVFGFTPNHSYWLQQVTQEQQSISVQPSSSSQVDSSVVDYSVVDSSQVDSSQVEPTQVSSAMVPQPNSSHIPPP</sequence>
<dbReference type="CDD" id="cd11405">
    <property type="entry name" value="bHLHzip_MLXIP_like"/>
    <property type="match status" value="1"/>
</dbReference>
<dbReference type="SMART" id="SM00353">
    <property type="entry name" value="HLH"/>
    <property type="match status" value="1"/>
</dbReference>
<dbReference type="PANTHER" id="PTHR15741:SF27">
    <property type="entry name" value="TRANSCRIPTION FACTOR AP-4"/>
    <property type="match status" value="1"/>
</dbReference>
<keyword evidence="8" id="KW-0812">Transmembrane</keyword>
<dbReference type="Proteomes" id="UP001476247">
    <property type="component" value="Unassembled WGS sequence"/>
</dbReference>
<evidence type="ECO:0000256" key="6">
    <source>
        <dbReference type="SAM" id="Coils"/>
    </source>
</evidence>
<keyword evidence="11" id="KW-1185">Reference proteome</keyword>
<keyword evidence="8" id="KW-1133">Transmembrane helix</keyword>
<dbReference type="PROSITE" id="PS50888">
    <property type="entry name" value="BHLH"/>
    <property type="match status" value="1"/>
</dbReference>
<evidence type="ECO:0000259" key="9">
    <source>
        <dbReference type="PROSITE" id="PS50888"/>
    </source>
</evidence>
<organism evidence="10 11">
    <name type="scientific">Helicostylum pulchrum</name>
    <dbReference type="NCBI Taxonomy" id="562976"/>
    <lineage>
        <taxon>Eukaryota</taxon>
        <taxon>Fungi</taxon>
        <taxon>Fungi incertae sedis</taxon>
        <taxon>Mucoromycota</taxon>
        <taxon>Mucoromycotina</taxon>
        <taxon>Mucoromycetes</taxon>
        <taxon>Mucorales</taxon>
        <taxon>Mucorineae</taxon>
        <taxon>Mucoraceae</taxon>
        <taxon>Helicostylum</taxon>
    </lineage>
</organism>
<dbReference type="Pfam" id="PF00010">
    <property type="entry name" value="HLH"/>
    <property type="match status" value="1"/>
</dbReference>
<dbReference type="SUPFAM" id="SSF47459">
    <property type="entry name" value="HLH, helix-loop-helix DNA-binding domain"/>
    <property type="match status" value="1"/>
</dbReference>
<proteinExistence type="predicted"/>
<feature type="region of interest" description="Disordered" evidence="7">
    <location>
        <begin position="141"/>
        <end position="162"/>
    </location>
</feature>
<keyword evidence="3" id="KW-0238">DNA-binding</keyword>
<name>A0ABP9XX14_9FUNG</name>
<keyword evidence="8" id="KW-0472">Membrane</keyword>
<gene>
    <name evidence="10" type="ORF">HPULCUR_004725</name>
</gene>
<feature type="compositionally biased region" description="Low complexity" evidence="7">
    <location>
        <begin position="658"/>
        <end position="688"/>
    </location>
</feature>
<evidence type="ECO:0000256" key="8">
    <source>
        <dbReference type="SAM" id="Phobius"/>
    </source>
</evidence>
<feature type="coiled-coil region" evidence="6">
    <location>
        <begin position="236"/>
        <end position="289"/>
    </location>
</feature>
<feature type="region of interest" description="Disordered" evidence="7">
    <location>
        <begin position="658"/>
        <end position="709"/>
    </location>
</feature>
<dbReference type="Gene3D" id="4.10.280.10">
    <property type="entry name" value="Helix-loop-helix DNA-binding domain"/>
    <property type="match status" value="1"/>
</dbReference>
<evidence type="ECO:0000313" key="10">
    <source>
        <dbReference type="EMBL" id="GAA5799314.1"/>
    </source>
</evidence>
<feature type="transmembrane region" description="Helical" evidence="8">
    <location>
        <begin position="452"/>
        <end position="472"/>
    </location>
</feature>
<accession>A0ABP9XX14</accession>
<feature type="region of interest" description="Disordered" evidence="7">
    <location>
        <begin position="69"/>
        <end position="105"/>
    </location>
</feature>
<comment type="caution">
    <text evidence="10">The sequence shown here is derived from an EMBL/GenBank/DDBJ whole genome shotgun (WGS) entry which is preliminary data.</text>
</comment>
<protein>
    <recommendedName>
        <fullName evidence="9">BHLH domain-containing protein</fullName>
    </recommendedName>
</protein>
<dbReference type="InterPro" id="IPR052207">
    <property type="entry name" value="Max-like/E-box_TFs"/>
</dbReference>
<keyword evidence="2" id="KW-0805">Transcription regulation</keyword>
<evidence type="ECO:0000256" key="5">
    <source>
        <dbReference type="ARBA" id="ARBA00023242"/>
    </source>
</evidence>
<dbReference type="EMBL" id="BAABUJ010000012">
    <property type="protein sequence ID" value="GAA5799314.1"/>
    <property type="molecule type" value="Genomic_DNA"/>
</dbReference>
<dbReference type="InterPro" id="IPR036638">
    <property type="entry name" value="HLH_DNA-bd_sf"/>
</dbReference>
<evidence type="ECO:0000256" key="3">
    <source>
        <dbReference type="ARBA" id="ARBA00023125"/>
    </source>
</evidence>
<feature type="domain" description="BHLH" evidence="9">
    <location>
        <begin position="188"/>
        <end position="239"/>
    </location>
</feature>
<comment type="subcellular location">
    <subcellularLocation>
        <location evidence="1">Nucleus</location>
    </subcellularLocation>
</comment>